<comment type="caution">
    <text evidence="1">The sequence shown here is derived from an EMBL/GenBank/DDBJ whole genome shotgun (WGS) entry which is preliminary data.</text>
</comment>
<evidence type="ECO:0000313" key="1">
    <source>
        <dbReference type="EMBL" id="PHN05245.1"/>
    </source>
</evidence>
<dbReference type="Proteomes" id="UP000223913">
    <property type="component" value="Unassembled WGS sequence"/>
</dbReference>
<gene>
    <name evidence="1" type="ORF">CRP01_17150</name>
</gene>
<name>A0A2D0N9T5_FLAN2</name>
<proteinExistence type="predicted"/>
<keyword evidence="2" id="KW-1185">Reference proteome</keyword>
<sequence length="61" mass="6652">MAAAQAAIHKLLYKIRLMSGRSTILGLQSGVPGYCLLVRRKPFTDRSATAYGRIGASDRSR</sequence>
<accession>A0A2D0N9T5</accession>
<dbReference type="AlphaFoldDB" id="A0A2D0N9T5"/>
<protein>
    <submittedName>
        <fullName evidence="1">Uncharacterized protein</fullName>
    </submittedName>
</protein>
<evidence type="ECO:0000313" key="2">
    <source>
        <dbReference type="Proteomes" id="UP000223913"/>
    </source>
</evidence>
<reference evidence="1 2" key="1">
    <citation type="submission" date="2017-10" db="EMBL/GenBank/DDBJ databases">
        <title>The draft genome sequence of Lewinella nigricans NBRC 102662.</title>
        <authorList>
            <person name="Wang K."/>
        </authorList>
    </citation>
    <scope>NUCLEOTIDE SEQUENCE [LARGE SCALE GENOMIC DNA]</scope>
    <source>
        <strain evidence="1 2">NBRC 102662</strain>
    </source>
</reference>
<organism evidence="1 2">
    <name type="scientific">Flavilitoribacter nigricans (strain ATCC 23147 / DSM 23189 / NBRC 102662 / NCIMB 1420 / SS-2)</name>
    <name type="common">Lewinella nigricans</name>
    <dbReference type="NCBI Taxonomy" id="1122177"/>
    <lineage>
        <taxon>Bacteria</taxon>
        <taxon>Pseudomonadati</taxon>
        <taxon>Bacteroidota</taxon>
        <taxon>Saprospiria</taxon>
        <taxon>Saprospirales</taxon>
        <taxon>Lewinellaceae</taxon>
        <taxon>Flavilitoribacter</taxon>
    </lineage>
</organism>
<dbReference type="EMBL" id="PDUD01000022">
    <property type="protein sequence ID" value="PHN05245.1"/>
    <property type="molecule type" value="Genomic_DNA"/>
</dbReference>